<keyword evidence="7" id="KW-1185">Reference proteome</keyword>
<dbReference type="InterPro" id="IPR036388">
    <property type="entry name" value="WH-like_DNA-bd_sf"/>
</dbReference>
<evidence type="ECO:0000256" key="3">
    <source>
        <dbReference type="ARBA" id="ARBA00023125"/>
    </source>
</evidence>
<dbReference type="GO" id="GO:0003700">
    <property type="term" value="F:DNA-binding transcription factor activity"/>
    <property type="evidence" value="ECO:0007669"/>
    <property type="project" value="InterPro"/>
</dbReference>
<reference evidence="6" key="1">
    <citation type="journal article" date="2016" name="Front. Microbiol.">
        <title>Genome Sequence of the Piezophilic, Mesophilic Sulfate-Reducing Bacterium Desulfovibrio indicus J2T.</title>
        <authorList>
            <person name="Cao J."/>
            <person name="Maignien L."/>
            <person name="Shao Z."/>
            <person name="Alain K."/>
            <person name="Jebbar M."/>
        </authorList>
    </citation>
    <scope>NUCLEOTIDE SEQUENCE</scope>
    <source>
        <strain evidence="6">NBRC 103626</strain>
    </source>
</reference>
<keyword evidence="2" id="KW-0805">Transcription regulation</keyword>
<dbReference type="GO" id="GO:0003677">
    <property type="term" value="F:DNA binding"/>
    <property type="evidence" value="ECO:0007669"/>
    <property type="project" value="UniProtKB-KW"/>
</dbReference>
<dbReference type="Pfam" id="PF03466">
    <property type="entry name" value="LysR_substrate"/>
    <property type="match status" value="1"/>
</dbReference>
<dbReference type="InterPro" id="IPR050950">
    <property type="entry name" value="HTH-type_LysR_regulators"/>
</dbReference>
<organism evidence="6 7">
    <name type="scientific">Methylobacterium gregans</name>
    <dbReference type="NCBI Taxonomy" id="374424"/>
    <lineage>
        <taxon>Bacteria</taxon>
        <taxon>Pseudomonadati</taxon>
        <taxon>Pseudomonadota</taxon>
        <taxon>Alphaproteobacteria</taxon>
        <taxon>Hyphomicrobiales</taxon>
        <taxon>Methylobacteriaceae</taxon>
        <taxon>Methylobacterium</taxon>
    </lineage>
</organism>
<reference evidence="6" key="2">
    <citation type="submission" date="2021-08" db="EMBL/GenBank/DDBJ databases">
        <authorList>
            <person name="Tani A."/>
            <person name="Ola A."/>
            <person name="Ogura Y."/>
            <person name="Katsura K."/>
            <person name="Hayashi T."/>
        </authorList>
    </citation>
    <scope>NUCLEOTIDE SEQUENCE</scope>
    <source>
        <strain evidence="6">NBRC 103626</strain>
    </source>
</reference>
<dbReference type="Gene3D" id="3.40.190.290">
    <property type="match status" value="1"/>
</dbReference>
<dbReference type="InterPro" id="IPR036390">
    <property type="entry name" value="WH_DNA-bd_sf"/>
</dbReference>
<sequence length="313" mass="33362">MLAPAILRRLDLTTLRLFVAVCEEGSLTRAARHAATAPSAVSKRLVELEQTLGVQLLERGARGMTVTPAGETLLHHARRMLRNAEQIALELAEHAKGVRGIVRMLANLSAIVQFLPEDLRAFLASQGAIKIDLEERPSGGVVRGVAEGAAELGICAGSVPAAGLDSTLYRRDRLVVVMRRDHPLAGRGALAFAETLDHDFVGLHAESSIYASVQAEALSAGRPLRLRVHVPGFDAVCRMVQADMGIGVVPQGVFSLFGGATDLVDVPLSDRWAQRTLQIVTRPGPLTPAAGLLRHHLAAPPDRCPVEAGPERG</sequence>
<dbReference type="PROSITE" id="PS50931">
    <property type="entry name" value="HTH_LYSR"/>
    <property type="match status" value="1"/>
</dbReference>
<comment type="similarity">
    <text evidence="1">Belongs to the LysR transcriptional regulatory family.</text>
</comment>
<dbReference type="FunFam" id="1.10.10.10:FF:000001">
    <property type="entry name" value="LysR family transcriptional regulator"/>
    <property type="match status" value="1"/>
</dbReference>
<dbReference type="Gene3D" id="1.10.10.10">
    <property type="entry name" value="Winged helix-like DNA-binding domain superfamily/Winged helix DNA-binding domain"/>
    <property type="match status" value="1"/>
</dbReference>
<evidence type="ECO:0000256" key="1">
    <source>
        <dbReference type="ARBA" id="ARBA00009437"/>
    </source>
</evidence>
<dbReference type="SUPFAM" id="SSF46785">
    <property type="entry name" value="Winged helix' DNA-binding domain"/>
    <property type="match status" value="1"/>
</dbReference>
<accession>A0AA37HMS5</accession>
<evidence type="ECO:0000313" key="6">
    <source>
        <dbReference type="EMBL" id="GJD77692.1"/>
    </source>
</evidence>
<dbReference type="PANTHER" id="PTHR30419">
    <property type="entry name" value="HTH-TYPE TRANSCRIPTIONAL REGULATOR YBHD"/>
    <property type="match status" value="1"/>
</dbReference>
<dbReference type="PANTHER" id="PTHR30419:SF2">
    <property type="entry name" value="LYSR FAMILY TRANSCRIPTIONAL REGULATOR"/>
    <property type="match status" value="1"/>
</dbReference>
<evidence type="ECO:0000256" key="4">
    <source>
        <dbReference type="ARBA" id="ARBA00023163"/>
    </source>
</evidence>
<feature type="domain" description="HTH lysR-type" evidence="5">
    <location>
        <begin position="10"/>
        <end position="67"/>
    </location>
</feature>
<dbReference type="Pfam" id="PF00126">
    <property type="entry name" value="HTH_1"/>
    <property type="match status" value="1"/>
</dbReference>
<dbReference type="InterPro" id="IPR005119">
    <property type="entry name" value="LysR_subst-bd"/>
</dbReference>
<name>A0AA37HMS5_9HYPH</name>
<dbReference type="AlphaFoldDB" id="A0AA37HMS5"/>
<keyword evidence="3" id="KW-0238">DNA-binding</keyword>
<dbReference type="GO" id="GO:0005829">
    <property type="term" value="C:cytosol"/>
    <property type="evidence" value="ECO:0007669"/>
    <property type="project" value="TreeGrafter"/>
</dbReference>
<gene>
    <name evidence="6" type="primary">argP</name>
    <name evidence="6" type="ORF">NBEOAGPD_0899</name>
</gene>
<proteinExistence type="inferred from homology"/>
<protein>
    <submittedName>
        <fullName evidence="6">HTH-type transcriptional regulator ArgP</fullName>
    </submittedName>
</protein>
<dbReference type="RefSeq" id="WP_238301448.1">
    <property type="nucleotide sequence ID" value="NZ_BPQM01000019.1"/>
</dbReference>
<dbReference type="SUPFAM" id="SSF53850">
    <property type="entry name" value="Periplasmic binding protein-like II"/>
    <property type="match status" value="1"/>
</dbReference>
<comment type="caution">
    <text evidence="6">The sequence shown here is derived from an EMBL/GenBank/DDBJ whole genome shotgun (WGS) entry which is preliminary data.</text>
</comment>
<evidence type="ECO:0000313" key="7">
    <source>
        <dbReference type="Proteomes" id="UP001055108"/>
    </source>
</evidence>
<dbReference type="InterPro" id="IPR000847">
    <property type="entry name" value="LysR_HTH_N"/>
</dbReference>
<dbReference type="EMBL" id="BPQM01000019">
    <property type="protein sequence ID" value="GJD77692.1"/>
    <property type="molecule type" value="Genomic_DNA"/>
</dbReference>
<dbReference type="CDD" id="cd08421">
    <property type="entry name" value="PBP2_LTTR_like_1"/>
    <property type="match status" value="1"/>
</dbReference>
<dbReference type="Proteomes" id="UP001055108">
    <property type="component" value="Unassembled WGS sequence"/>
</dbReference>
<evidence type="ECO:0000256" key="2">
    <source>
        <dbReference type="ARBA" id="ARBA00023015"/>
    </source>
</evidence>
<keyword evidence="4" id="KW-0804">Transcription</keyword>
<evidence type="ECO:0000259" key="5">
    <source>
        <dbReference type="PROSITE" id="PS50931"/>
    </source>
</evidence>